<organism evidence="15 16">
    <name type="scientific">Ralstonia solanacearum</name>
    <name type="common">Pseudomonas solanacearum</name>
    <dbReference type="NCBI Taxonomy" id="305"/>
    <lineage>
        <taxon>Bacteria</taxon>
        <taxon>Pseudomonadati</taxon>
        <taxon>Pseudomonadota</taxon>
        <taxon>Betaproteobacteria</taxon>
        <taxon>Burkholderiales</taxon>
        <taxon>Burkholderiaceae</taxon>
        <taxon>Ralstonia</taxon>
        <taxon>Ralstonia solanacearum species complex</taxon>
    </lineage>
</organism>
<dbReference type="AlphaFoldDB" id="A0AAW5ZIS0"/>
<keyword evidence="4" id="KW-0597">Phosphoprotein</keyword>
<dbReference type="InterPro" id="IPR003594">
    <property type="entry name" value="HATPase_dom"/>
</dbReference>
<reference evidence="15" key="1">
    <citation type="submission" date="2021-09" db="EMBL/GenBank/DDBJ databases">
        <title>Genomic analysis of Ralstonia spp.</title>
        <authorList>
            <person name="Aburjaile F."/>
            <person name="Ariute J.C."/>
            <person name="Pais A.K.L."/>
            <person name="Albuquerque G.M.R."/>
            <person name="Silva A.M.F."/>
            <person name="Brenig B."/>
            <person name="Azevedo V."/>
            <person name="Matiuzzi M."/>
            <person name="Ramos R."/>
            <person name="Goes-Neto A."/>
            <person name="Soares S."/>
            <person name="Iseppon A.M.B."/>
            <person name="Souza E."/>
            <person name="Gama M."/>
        </authorList>
    </citation>
    <scope>NUCLEOTIDE SEQUENCE</scope>
    <source>
        <strain evidence="15">CCRMRs91</strain>
    </source>
</reference>
<dbReference type="Proteomes" id="UP001144050">
    <property type="component" value="Unassembled WGS sequence"/>
</dbReference>
<dbReference type="RefSeq" id="WP_271656098.1">
    <property type="nucleotide sequence ID" value="NZ_JAIVFG010000002.1"/>
</dbReference>
<evidence type="ECO:0000259" key="14">
    <source>
        <dbReference type="PROSITE" id="PS50885"/>
    </source>
</evidence>
<accession>A0AAW5ZIS0</accession>
<feature type="domain" description="HAMP" evidence="14">
    <location>
        <begin position="162"/>
        <end position="214"/>
    </location>
</feature>
<dbReference type="Pfam" id="PF02518">
    <property type="entry name" value="HATPase_c"/>
    <property type="match status" value="1"/>
</dbReference>
<dbReference type="EMBL" id="JAIVFG010000002">
    <property type="protein sequence ID" value="MDB0569510.1"/>
    <property type="molecule type" value="Genomic_DNA"/>
</dbReference>
<dbReference type="Pfam" id="PF00512">
    <property type="entry name" value="HisKA"/>
    <property type="match status" value="1"/>
</dbReference>
<dbReference type="Pfam" id="PF08521">
    <property type="entry name" value="2CSK_N"/>
    <property type="match status" value="1"/>
</dbReference>
<name>A0AAW5ZIS0_RALSL</name>
<dbReference type="SMART" id="SM00388">
    <property type="entry name" value="HisKA"/>
    <property type="match status" value="1"/>
</dbReference>
<evidence type="ECO:0000313" key="15">
    <source>
        <dbReference type="EMBL" id="MDB0569510.1"/>
    </source>
</evidence>
<evidence type="ECO:0000256" key="2">
    <source>
        <dbReference type="ARBA" id="ARBA00004141"/>
    </source>
</evidence>
<evidence type="ECO:0000256" key="12">
    <source>
        <dbReference type="ARBA" id="ARBA00023136"/>
    </source>
</evidence>
<keyword evidence="9" id="KW-0067">ATP-binding</keyword>
<dbReference type="PROSITE" id="PS50109">
    <property type="entry name" value="HIS_KIN"/>
    <property type="match status" value="1"/>
</dbReference>
<dbReference type="InterPro" id="IPR050428">
    <property type="entry name" value="TCS_sensor_his_kinase"/>
</dbReference>
<evidence type="ECO:0000256" key="3">
    <source>
        <dbReference type="ARBA" id="ARBA00012438"/>
    </source>
</evidence>
<evidence type="ECO:0000256" key="9">
    <source>
        <dbReference type="ARBA" id="ARBA00022840"/>
    </source>
</evidence>
<sequence length="438" mass="46531">MQSIRKTLLLWLAGGLLAGIVAATLLIYAQARQEANALFDYQMQQVAAALPSQWIDPPPPALAGIAHDDDVVIRIWDGTGRSLYLSHARPDLPAQAELGFSDVVTPEGTWRVYSVAFGPAVVQIAQPYSARHEVAARMALRTVAPLLILLPLLAWLVWLAVGRGLSPLGTVARQVQARDAAALSPLPTHGLPAEIRPLTTALNDLLVRLGDALAHQRAFVADAAHALRTPLAALKLQLQVADRAQNDAERRAAHADLHRGVERMIRLVGQLLTLARQEPGAADTQRGPVALDAVAAEVVAELTPAALQKRIDLGIGVESQPASVSGNADALRVLLVNLVDNALCYCPESARVDVSTEHTPDGGVQLVVEDNGPGIPAAERERVLDRFYRSAQAPTGGSGLGLAIVREIAQAHDATLALEARDGGGLRVVLRFPFRAAA</sequence>
<evidence type="ECO:0000256" key="10">
    <source>
        <dbReference type="ARBA" id="ARBA00022989"/>
    </source>
</evidence>
<keyword evidence="11" id="KW-0902">Two-component regulatory system</keyword>
<keyword evidence="5" id="KW-0808">Transferase</keyword>
<dbReference type="CDD" id="cd00075">
    <property type="entry name" value="HATPase"/>
    <property type="match status" value="1"/>
</dbReference>
<comment type="catalytic activity">
    <reaction evidence="1">
        <text>ATP + protein L-histidine = ADP + protein N-phospho-L-histidine.</text>
        <dbReference type="EC" id="2.7.13.3"/>
    </reaction>
</comment>
<dbReference type="InterPro" id="IPR036097">
    <property type="entry name" value="HisK_dim/P_sf"/>
</dbReference>
<dbReference type="SUPFAM" id="SSF55874">
    <property type="entry name" value="ATPase domain of HSP90 chaperone/DNA topoisomerase II/histidine kinase"/>
    <property type="match status" value="1"/>
</dbReference>
<dbReference type="InterPro" id="IPR003661">
    <property type="entry name" value="HisK_dim/P_dom"/>
</dbReference>
<dbReference type="PANTHER" id="PTHR45436:SF14">
    <property type="entry name" value="SENSOR PROTEIN QSEC"/>
    <property type="match status" value="1"/>
</dbReference>
<keyword evidence="7" id="KW-0547">Nucleotide-binding</keyword>
<gene>
    <name evidence="15" type="ORF">LBW59_01810</name>
</gene>
<keyword evidence="12" id="KW-0472">Membrane</keyword>
<evidence type="ECO:0000256" key="1">
    <source>
        <dbReference type="ARBA" id="ARBA00000085"/>
    </source>
</evidence>
<dbReference type="InterPro" id="IPR005467">
    <property type="entry name" value="His_kinase_dom"/>
</dbReference>
<evidence type="ECO:0000256" key="11">
    <source>
        <dbReference type="ARBA" id="ARBA00023012"/>
    </source>
</evidence>
<feature type="domain" description="Histidine kinase" evidence="13">
    <location>
        <begin position="222"/>
        <end position="436"/>
    </location>
</feature>
<dbReference type="InterPro" id="IPR004358">
    <property type="entry name" value="Sig_transdc_His_kin-like_C"/>
</dbReference>
<comment type="caution">
    <text evidence="15">The sequence shown here is derived from an EMBL/GenBank/DDBJ whole genome shotgun (WGS) entry which is preliminary data.</text>
</comment>
<evidence type="ECO:0000256" key="7">
    <source>
        <dbReference type="ARBA" id="ARBA00022741"/>
    </source>
</evidence>
<dbReference type="Gene3D" id="3.30.565.10">
    <property type="entry name" value="Histidine kinase-like ATPase, C-terminal domain"/>
    <property type="match status" value="1"/>
</dbReference>
<dbReference type="PANTHER" id="PTHR45436">
    <property type="entry name" value="SENSOR HISTIDINE KINASE YKOH"/>
    <property type="match status" value="1"/>
</dbReference>
<dbReference type="EC" id="2.7.13.3" evidence="3"/>
<evidence type="ECO:0000256" key="6">
    <source>
        <dbReference type="ARBA" id="ARBA00022692"/>
    </source>
</evidence>
<evidence type="ECO:0000259" key="13">
    <source>
        <dbReference type="PROSITE" id="PS50109"/>
    </source>
</evidence>
<dbReference type="InterPro" id="IPR013727">
    <property type="entry name" value="2CSK_N"/>
</dbReference>
<dbReference type="InterPro" id="IPR036890">
    <property type="entry name" value="HATPase_C_sf"/>
</dbReference>
<keyword evidence="6" id="KW-0812">Transmembrane</keyword>
<protein>
    <recommendedName>
        <fullName evidence="3">histidine kinase</fullName>
        <ecNumber evidence="3">2.7.13.3</ecNumber>
    </recommendedName>
</protein>
<evidence type="ECO:0000256" key="4">
    <source>
        <dbReference type="ARBA" id="ARBA00022553"/>
    </source>
</evidence>
<comment type="subcellular location">
    <subcellularLocation>
        <location evidence="2">Membrane</location>
        <topology evidence="2">Multi-pass membrane protein</topology>
    </subcellularLocation>
</comment>
<keyword evidence="8 15" id="KW-0418">Kinase</keyword>
<dbReference type="GO" id="GO:0005524">
    <property type="term" value="F:ATP binding"/>
    <property type="evidence" value="ECO:0007669"/>
    <property type="project" value="UniProtKB-KW"/>
</dbReference>
<dbReference type="GO" id="GO:0005886">
    <property type="term" value="C:plasma membrane"/>
    <property type="evidence" value="ECO:0007669"/>
    <property type="project" value="TreeGrafter"/>
</dbReference>
<dbReference type="CDD" id="cd00082">
    <property type="entry name" value="HisKA"/>
    <property type="match status" value="1"/>
</dbReference>
<evidence type="ECO:0000256" key="5">
    <source>
        <dbReference type="ARBA" id="ARBA00022679"/>
    </source>
</evidence>
<keyword evidence="10" id="KW-1133">Transmembrane helix</keyword>
<dbReference type="GO" id="GO:0000155">
    <property type="term" value="F:phosphorelay sensor kinase activity"/>
    <property type="evidence" value="ECO:0007669"/>
    <property type="project" value="InterPro"/>
</dbReference>
<dbReference type="PRINTS" id="PR00344">
    <property type="entry name" value="BCTRLSENSOR"/>
</dbReference>
<dbReference type="SUPFAM" id="SSF47384">
    <property type="entry name" value="Homodimeric domain of signal transducing histidine kinase"/>
    <property type="match status" value="1"/>
</dbReference>
<dbReference type="PROSITE" id="PS50885">
    <property type="entry name" value="HAMP"/>
    <property type="match status" value="1"/>
</dbReference>
<evidence type="ECO:0000256" key="8">
    <source>
        <dbReference type="ARBA" id="ARBA00022777"/>
    </source>
</evidence>
<dbReference type="Gene3D" id="1.10.287.130">
    <property type="match status" value="1"/>
</dbReference>
<evidence type="ECO:0000313" key="16">
    <source>
        <dbReference type="Proteomes" id="UP001144050"/>
    </source>
</evidence>
<dbReference type="InterPro" id="IPR003660">
    <property type="entry name" value="HAMP_dom"/>
</dbReference>
<dbReference type="SMART" id="SM00387">
    <property type="entry name" value="HATPase_c"/>
    <property type="match status" value="1"/>
</dbReference>
<proteinExistence type="predicted"/>